<dbReference type="CDD" id="cd00303">
    <property type="entry name" value="retropepsin_like"/>
    <property type="match status" value="1"/>
</dbReference>
<evidence type="ECO:0000313" key="2">
    <source>
        <dbReference type="Proteomes" id="UP001497382"/>
    </source>
</evidence>
<dbReference type="GO" id="GO:0006508">
    <property type="term" value="P:proteolysis"/>
    <property type="evidence" value="ECO:0007669"/>
    <property type="project" value="InterPro"/>
</dbReference>
<dbReference type="GO" id="GO:0004190">
    <property type="term" value="F:aspartic-type endopeptidase activity"/>
    <property type="evidence" value="ECO:0007669"/>
    <property type="project" value="InterPro"/>
</dbReference>
<reference evidence="1 2" key="1">
    <citation type="submission" date="2024-04" db="EMBL/GenBank/DDBJ databases">
        <authorList>
            <person name="Rising A."/>
            <person name="Reimegard J."/>
            <person name="Sonavane S."/>
            <person name="Akerstrom W."/>
            <person name="Nylinder S."/>
            <person name="Hedman E."/>
            <person name="Kallberg Y."/>
        </authorList>
    </citation>
    <scope>NUCLEOTIDE SEQUENCE [LARGE SCALE GENOMIC DNA]</scope>
</reference>
<organism evidence="1 2">
    <name type="scientific">Larinioides sclopetarius</name>
    <dbReference type="NCBI Taxonomy" id="280406"/>
    <lineage>
        <taxon>Eukaryota</taxon>
        <taxon>Metazoa</taxon>
        <taxon>Ecdysozoa</taxon>
        <taxon>Arthropoda</taxon>
        <taxon>Chelicerata</taxon>
        <taxon>Arachnida</taxon>
        <taxon>Araneae</taxon>
        <taxon>Araneomorphae</taxon>
        <taxon>Entelegynae</taxon>
        <taxon>Araneoidea</taxon>
        <taxon>Araneidae</taxon>
        <taxon>Larinioides</taxon>
    </lineage>
</organism>
<accession>A0AAV1ZSF6</accession>
<evidence type="ECO:0008006" key="3">
    <source>
        <dbReference type="Google" id="ProtNLM"/>
    </source>
</evidence>
<evidence type="ECO:0000313" key="1">
    <source>
        <dbReference type="EMBL" id="CAL1274779.1"/>
    </source>
</evidence>
<dbReference type="SUPFAM" id="SSF50630">
    <property type="entry name" value="Acid proteases"/>
    <property type="match status" value="1"/>
</dbReference>
<dbReference type="PROSITE" id="PS00141">
    <property type="entry name" value="ASP_PROTEASE"/>
    <property type="match status" value="1"/>
</dbReference>
<keyword evidence="2" id="KW-1185">Reference proteome</keyword>
<comment type="caution">
    <text evidence="1">The sequence shown here is derived from an EMBL/GenBank/DDBJ whole genome shotgun (WGS) entry which is preliminary data.</text>
</comment>
<gene>
    <name evidence="1" type="ORF">LARSCL_LOCUS7704</name>
</gene>
<dbReference type="EMBL" id="CAXIEN010000080">
    <property type="protein sequence ID" value="CAL1274779.1"/>
    <property type="molecule type" value="Genomic_DNA"/>
</dbReference>
<proteinExistence type="predicted"/>
<name>A0AAV1ZSF6_9ARAC</name>
<dbReference type="PANTHER" id="PTHR47331">
    <property type="entry name" value="PHD-TYPE DOMAIN-CONTAINING PROTEIN"/>
    <property type="match status" value="1"/>
</dbReference>
<dbReference type="Proteomes" id="UP001497382">
    <property type="component" value="Unassembled WGS sequence"/>
</dbReference>
<dbReference type="AlphaFoldDB" id="A0AAV1ZSF6"/>
<protein>
    <recommendedName>
        <fullName evidence="3">Peptidase aspartic putative domain-containing protein</fullName>
    </recommendedName>
</protein>
<dbReference type="InterPro" id="IPR021109">
    <property type="entry name" value="Peptidase_aspartic_dom_sf"/>
</dbReference>
<dbReference type="Gene3D" id="2.40.70.10">
    <property type="entry name" value="Acid Proteases"/>
    <property type="match status" value="1"/>
</dbReference>
<sequence>MSPCSKYDLYEKTTQLKKRGCCFKCLAVGHVSKFCEVRIKCQNCDKRHHVVMCPNVKTVRPLNLKETTGVKSVEHFNTLPNPTCSSRVFLQTLVVLLRGENEDFAVRALIDTGSQKSYITKEAATKMKYLVVKETTLMHTLFGGVENKQKHLEYKIFVSDIGKNYNCTFKVLDQEKICSEIQQISTGFLSKELEDNGIHLTDQECFSFCSSPTIHLLIGADIAGKLMTGKILNFTCRLTAMETLLG</sequence>
<dbReference type="PANTHER" id="PTHR47331:SF5">
    <property type="entry name" value="RIBONUCLEASE H"/>
    <property type="match status" value="1"/>
</dbReference>
<dbReference type="InterPro" id="IPR001969">
    <property type="entry name" value="Aspartic_peptidase_AS"/>
</dbReference>